<dbReference type="EMBL" id="GGEC01077762">
    <property type="protein sequence ID" value="MBX58246.1"/>
    <property type="molecule type" value="Transcribed_RNA"/>
</dbReference>
<proteinExistence type="predicted"/>
<organism evidence="1">
    <name type="scientific">Rhizophora mucronata</name>
    <name type="common">Asiatic mangrove</name>
    <dbReference type="NCBI Taxonomy" id="61149"/>
    <lineage>
        <taxon>Eukaryota</taxon>
        <taxon>Viridiplantae</taxon>
        <taxon>Streptophyta</taxon>
        <taxon>Embryophyta</taxon>
        <taxon>Tracheophyta</taxon>
        <taxon>Spermatophyta</taxon>
        <taxon>Magnoliopsida</taxon>
        <taxon>eudicotyledons</taxon>
        <taxon>Gunneridae</taxon>
        <taxon>Pentapetalae</taxon>
        <taxon>rosids</taxon>
        <taxon>fabids</taxon>
        <taxon>Malpighiales</taxon>
        <taxon>Rhizophoraceae</taxon>
        <taxon>Rhizophora</taxon>
    </lineage>
</organism>
<evidence type="ECO:0000313" key="1">
    <source>
        <dbReference type="EMBL" id="MBX58246.1"/>
    </source>
</evidence>
<accession>A0A2P2PU20</accession>
<protein>
    <submittedName>
        <fullName evidence="1">Uncharacterized protein</fullName>
    </submittedName>
</protein>
<dbReference type="AlphaFoldDB" id="A0A2P2PU20"/>
<name>A0A2P2PU20_RHIMU</name>
<sequence>MILPNSWLLHKHIPHPPRLRVPLGTWNWRR</sequence>
<reference evidence="1" key="1">
    <citation type="submission" date="2018-02" db="EMBL/GenBank/DDBJ databases">
        <title>Rhizophora mucronata_Transcriptome.</title>
        <authorList>
            <person name="Meera S.P."/>
            <person name="Sreeshan A."/>
            <person name="Augustine A."/>
        </authorList>
    </citation>
    <scope>NUCLEOTIDE SEQUENCE</scope>
    <source>
        <tissue evidence="1">Leaf</tissue>
    </source>
</reference>